<comment type="catalytic activity">
    <reaction evidence="9">
        <text>alpha-D-glucose 1-phosphate + ATP + H(+) = ADP-alpha-D-glucose + diphosphate</text>
        <dbReference type="Rhea" id="RHEA:12120"/>
        <dbReference type="ChEBI" id="CHEBI:15378"/>
        <dbReference type="ChEBI" id="CHEBI:30616"/>
        <dbReference type="ChEBI" id="CHEBI:33019"/>
        <dbReference type="ChEBI" id="CHEBI:57498"/>
        <dbReference type="ChEBI" id="CHEBI:58601"/>
        <dbReference type="EC" id="2.7.7.27"/>
    </reaction>
</comment>
<name>A0A937VYN4_UNCTE</name>
<evidence type="ECO:0000256" key="4">
    <source>
        <dbReference type="ARBA" id="ARBA00022695"/>
    </source>
</evidence>
<keyword evidence="6 9" id="KW-0067">ATP-binding</keyword>
<feature type="domain" description="Glucose-1-phosphate adenylyltransferase/Bifunctional protein GlmU-like C-terminal hexapeptide" evidence="11">
    <location>
        <begin position="299"/>
        <end position="402"/>
    </location>
</feature>
<comment type="function">
    <text evidence="9">Involved in the biosynthesis of ADP-glucose, a building block required for the elongation reactions to produce glycogen. Catalyzes the reaction between ATP and alpha-D-glucose 1-phosphate (G1P) to produce pyrophosphate and ADP-Glc.</text>
</comment>
<evidence type="ECO:0000313" key="12">
    <source>
        <dbReference type="EMBL" id="MBM3222575.1"/>
    </source>
</evidence>
<dbReference type="InterPro" id="IPR005836">
    <property type="entry name" value="ADP_Glu_pyroP_CS"/>
</dbReference>
<evidence type="ECO:0000259" key="10">
    <source>
        <dbReference type="Pfam" id="PF00483"/>
    </source>
</evidence>
<dbReference type="NCBIfam" id="TIGR02091">
    <property type="entry name" value="glgC"/>
    <property type="match status" value="1"/>
</dbReference>
<evidence type="ECO:0000256" key="9">
    <source>
        <dbReference type="HAMAP-Rule" id="MF_00624"/>
    </source>
</evidence>
<evidence type="ECO:0000256" key="8">
    <source>
        <dbReference type="ARBA" id="ARBA00023277"/>
    </source>
</evidence>
<keyword evidence="4 9" id="KW-0548">Nucleotidyltransferase</keyword>
<protein>
    <recommendedName>
        <fullName evidence="9">Glucose-1-phosphate adenylyltransferase</fullName>
        <ecNumber evidence="9">2.7.7.27</ecNumber>
    </recommendedName>
    <alternativeName>
        <fullName evidence="9">ADP-glucose pyrophosphorylase</fullName>
        <shortName evidence="9">ADPGlc PPase</shortName>
    </alternativeName>
    <alternativeName>
        <fullName evidence="9">ADP-glucose synthase</fullName>
    </alternativeName>
</protein>
<feature type="domain" description="Nucleotidyl transferase" evidence="10">
    <location>
        <begin position="7"/>
        <end position="276"/>
    </location>
</feature>
<organism evidence="12 13">
    <name type="scientific">Tectimicrobiota bacterium</name>
    <dbReference type="NCBI Taxonomy" id="2528274"/>
    <lineage>
        <taxon>Bacteria</taxon>
        <taxon>Pseudomonadati</taxon>
        <taxon>Nitrospinota/Tectimicrobiota group</taxon>
        <taxon>Candidatus Tectimicrobiota</taxon>
    </lineage>
</organism>
<proteinExistence type="inferred from homology"/>
<dbReference type="Proteomes" id="UP000712673">
    <property type="component" value="Unassembled WGS sequence"/>
</dbReference>
<evidence type="ECO:0000256" key="3">
    <source>
        <dbReference type="ARBA" id="ARBA00022679"/>
    </source>
</evidence>
<evidence type="ECO:0000259" key="11">
    <source>
        <dbReference type="Pfam" id="PF24894"/>
    </source>
</evidence>
<evidence type="ECO:0000256" key="7">
    <source>
        <dbReference type="ARBA" id="ARBA00023056"/>
    </source>
</evidence>
<sequence>MKTKILGIVMAGGEGTRLQPLTQDRAKPAVPFGGKYRIIDFVLSNFFNSEIYAIHVLVQFKSQSLIDHLQAGWRLGGFPTDQYFVSTVPAQMRTGQTWYQGTADSVYQNLHLIKQFNPDIVAVFGADHIYRMDIRQMVDFHVERDAQVTIAAFPVAVSQASAFGILQVDPQGRVTGFEEKPPQPQAMPDDPEHCLASMGNYLFSTSVLVDLLEQNARDETSHDFGRDIIPKIIGERPVCAYDFQRNRLAEEPDDQPMYWRDVGTLDAYYEASMDLRDIRPMLNLYNPTWPIRTVTSLLPPAKFAFDEDGRRGLAIQSIISEGSIVSGATVVNSVLARGVFVHSYSLVEWSVIMDNCHIHRYAQVRRAIIDKDVHVPEGESIGFDLERDRQRFHVTEGGLVVIPKGYVFAR</sequence>
<keyword evidence="7 9" id="KW-0320">Glycogen biosynthesis</keyword>
<accession>A0A937VYN4</accession>
<dbReference type="InterPro" id="IPR011004">
    <property type="entry name" value="Trimer_LpxA-like_sf"/>
</dbReference>
<dbReference type="CDD" id="cd04651">
    <property type="entry name" value="LbH_G1P_AT_C"/>
    <property type="match status" value="1"/>
</dbReference>
<dbReference type="PROSITE" id="PS00808">
    <property type="entry name" value="ADP_GLC_PYROPHOSPH_1"/>
    <property type="match status" value="1"/>
</dbReference>
<evidence type="ECO:0000256" key="2">
    <source>
        <dbReference type="ARBA" id="ARBA00022600"/>
    </source>
</evidence>
<keyword evidence="5 9" id="KW-0547">Nucleotide-binding</keyword>
<dbReference type="PROSITE" id="PS00809">
    <property type="entry name" value="ADP_GLC_PYROPHOSPH_2"/>
    <property type="match status" value="1"/>
</dbReference>
<dbReference type="Gene3D" id="2.160.10.10">
    <property type="entry name" value="Hexapeptide repeat proteins"/>
    <property type="match status" value="1"/>
</dbReference>
<keyword evidence="3 9" id="KW-0808">Transferase</keyword>
<dbReference type="SUPFAM" id="SSF53448">
    <property type="entry name" value="Nucleotide-diphospho-sugar transferases"/>
    <property type="match status" value="1"/>
</dbReference>
<feature type="binding site" evidence="9">
    <location>
        <position position="197"/>
    </location>
    <ligand>
        <name>alpha-D-glucose 1-phosphate</name>
        <dbReference type="ChEBI" id="CHEBI:58601"/>
    </ligand>
</feature>
<dbReference type="CDD" id="cd02508">
    <property type="entry name" value="ADP_Glucose_PP"/>
    <property type="match status" value="1"/>
</dbReference>
<feature type="binding site" evidence="9">
    <location>
        <position position="164"/>
    </location>
    <ligand>
        <name>alpha-D-glucose 1-phosphate</name>
        <dbReference type="ChEBI" id="CHEBI:58601"/>
    </ligand>
</feature>
<feature type="binding site" evidence="9">
    <location>
        <begin position="179"/>
        <end position="180"/>
    </location>
    <ligand>
        <name>alpha-D-glucose 1-phosphate</name>
        <dbReference type="ChEBI" id="CHEBI:58601"/>
    </ligand>
</feature>
<feature type="site" description="Could play a key role in the communication between the regulatory and the substrate sites" evidence="9">
    <location>
        <position position="59"/>
    </location>
</feature>
<gene>
    <name evidence="9 12" type="primary">glgC</name>
    <name evidence="12" type="ORF">FJZ47_02050</name>
</gene>
<dbReference type="InterPro" id="IPR023049">
    <property type="entry name" value="GlgC_bac"/>
</dbReference>
<dbReference type="SUPFAM" id="SSF51161">
    <property type="entry name" value="Trimeric LpxA-like enzymes"/>
    <property type="match status" value="1"/>
</dbReference>
<evidence type="ECO:0000256" key="5">
    <source>
        <dbReference type="ARBA" id="ARBA00022741"/>
    </source>
</evidence>
<evidence type="ECO:0000313" key="13">
    <source>
        <dbReference type="Proteomes" id="UP000712673"/>
    </source>
</evidence>
<keyword evidence="8 9" id="KW-0119">Carbohydrate metabolism</keyword>
<evidence type="ECO:0000256" key="1">
    <source>
        <dbReference type="ARBA" id="ARBA00010443"/>
    </source>
</evidence>
<evidence type="ECO:0000256" key="6">
    <source>
        <dbReference type="ARBA" id="ARBA00022840"/>
    </source>
</evidence>
<dbReference type="InterPro" id="IPR011831">
    <property type="entry name" value="ADP-Glc_PPase"/>
</dbReference>
<dbReference type="GO" id="GO:0005524">
    <property type="term" value="F:ATP binding"/>
    <property type="evidence" value="ECO:0007669"/>
    <property type="project" value="UniProtKB-KW"/>
</dbReference>
<dbReference type="GO" id="GO:0005978">
    <property type="term" value="P:glycogen biosynthetic process"/>
    <property type="evidence" value="ECO:0007669"/>
    <property type="project" value="UniProtKB-UniRule"/>
</dbReference>
<dbReference type="NCBIfam" id="NF001947">
    <property type="entry name" value="PRK00725.1"/>
    <property type="match status" value="1"/>
</dbReference>
<dbReference type="PANTHER" id="PTHR43523:SF2">
    <property type="entry name" value="GLUCOSE-1-PHOSPHATE ADENYLYLTRANSFERASE"/>
    <property type="match status" value="1"/>
</dbReference>
<comment type="pathway">
    <text evidence="9">Glycan biosynthesis; glycogen biosynthesis.</text>
</comment>
<dbReference type="HAMAP" id="MF_00624">
    <property type="entry name" value="GlgC"/>
    <property type="match status" value="1"/>
</dbReference>
<dbReference type="EMBL" id="VGLS01000032">
    <property type="protein sequence ID" value="MBM3222575.1"/>
    <property type="molecule type" value="Genomic_DNA"/>
</dbReference>
<comment type="similarity">
    <text evidence="1 9">Belongs to the bacterial/plant glucose-1-phosphate adenylyltransferase family.</text>
</comment>
<comment type="caution">
    <text evidence="12">The sequence shown here is derived from an EMBL/GenBank/DDBJ whole genome shotgun (WGS) entry which is preliminary data.</text>
</comment>
<dbReference type="Gene3D" id="3.90.550.10">
    <property type="entry name" value="Spore Coat Polysaccharide Biosynthesis Protein SpsA, Chain A"/>
    <property type="match status" value="1"/>
</dbReference>
<dbReference type="InterPro" id="IPR029044">
    <property type="entry name" value="Nucleotide-diphossugar_trans"/>
</dbReference>
<dbReference type="Pfam" id="PF24894">
    <property type="entry name" value="Hexapep_GlmU"/>
    <property type="match status" value="1"/>
</dbReference>
<keyword evidence="2 9" id="KW-0321">Glycogen metabolism</keyword>
<dbReference type="InterPro" id="IPR005835">
    <property type="entry name" value="NTP_transferase_dom"/>
</dbReference>
<dbReference type="EC" id="2.7.7.27" evidence="9"/>
<dbReference type="Pfam" id="PF00483">
    <property type="entry name" value="NTP_transferase"/>
    <property type="match status" value="1"/>
</dbReference>
<dbReference type="AlphaFoldDB" id="A0A937VYN4"/>
<comment type="subunit">
    <text evidence="9">Homotetramer.</text>
</comment>
<dbReference type="PANTHER" id="PTHR43523">
    <property type="entry name" value="GLUCOSE-1-PHOSPHATE ADENYLYLTRANSFERASE-RELATED"/>
    <property type="match status" value="1"/>
</dbReference>
<dbReference type="InterPro" id="IPR056818">
    <property type="entry name" value="GlmU/GlgC-like_hexapep"/>
</dbReference>
<dbReference type="GO" id="GO:0008878">
    <property type="term" value="F:glucose-1-phosphate adenylyltransferase activity"/>
    <property type="evidence" value="ECO:0007669"/>
    <property type="project" value="UniProtKB-UniRule"/>
</dbReference>
<feature type="binding site" evidence="9">
    <location>
        <position position="99"/>
    </location>
    <ligand>
        <name>alpha-D-glucose 1-phosphate</name>
        <dbReference type="ChEBI" id="CHEBI:58601"/>
    </ligand>
</feature>
<dbReference type="NCBIfam" id="NF002023">
    <property type="entry name" value="PRK00844.1"/>
    <property type="match status" value="1"/>
</dbReference>
<reference evidence="12" key="1">
    <citation type="submission" date="2019-03" db="EMBL/GenBank/DDBJ databases">
        <title>Lake Tanganyika Metagenome-Assembled Genomes (MAGs).</title>
        <authorList>
            <person name="Tran P."/>
        </authorList>
    </citation>
    <scope>NUCLEOTIDE SEQUENCE</scope>
    <source>
        <strain evidence="12">K_DeepCast_65m_m2_066</strain>
    </source>
</reference>
<feature type="site" description="Could play a key role in the communication between the regulatory and the substrate sites" evidence="9">
    <location>
        <position position="98"/>
    </location>
</feature>